<protein>
    <submittedName>
        <fullName evidence="1">Heme oxygenase</fullName>
    </submittedName>
</protein>
<organism evidence="1 2">
    <name type="scientific">Ilumatobacter fluminis</name>
    <dbReference type="NCBI Taxonomy" id="467091"/>
    <lineage>
        <taxon>Bacteria</taxon>
        <taxon>Bacillati</taxon>
        <taxon>Actinomycetota</taxon>
        <taxon>Acidimicrobiia</taxon>
        <taxon>Acidimicrobiales</taxon>
        <taxon>Ilumatobacteraceae</taxon>
        <taxon>Ilumatobacter</taxon>
    </lineage>
</organism>
<dbReference type="EMBL" id="SOAU01000001">
    <property type="protein sequence ID" value="TDT17122.1"/>
    <property type="molecule type" value="Genomic_DNA"/>
</dbReference>
<dbReference type="Proteomes" id="UP000294558">
    <property type="component" value="Unassembled WGS sequence"/>
</dbReference>
<dbReference type="AlphaFoldDB" id="A0A4R7I0R9"/>
<accession>A0A4R7I0R9</accession>
<proteinExistence type="predicted"/>
<dbReference type="SUPFAM" id="SSF48613">
    <property type="entry name" value="Heme oxygenase-like"/>
    <property type="match status" value="1"/>
</dbReference>
<keyword evidence="2" id="KW-1185">Reference proteome</keyword>
<evidence type="ECO:0000313" key="1">
    <source>
        <dbReference type="EMBL" id="TDT17122.1"/>
    </source>
</evidence>
<sequence>MVDGRNHPRSDRATEPLGALRRAVDDLHQAVDERSSLGTAGLDVHRYGSSLVALARVLPGVEQALVRYGDGRFPFVPLTPLLVADVRSLGLDIDLEIDDSARSTESVGYDDGGSWWGAMYVMQGSRLGSTVIAERLAVDLPDVPRSYFDAAATDARPAWAAFRVAARAAFDGGQADLDRAVHSARAVFDALLVELVRADEPVVREGVAT</sequence>
<evidence type="ECO:0000313" key="2">
    <source>
        <dbReference type="Proteomes" id="UP000294558"/>
    </source>
</evidence>
<name>A0A4R7I0R9_9ACTN</name>
<dbReference type="Gene3D" id="1.20.910.10">
    <property type="entry name" value="Heme oxygenase-like"/>
    <property type="match status" value="1"/>
</dbReference>
<dbReference type="CDD" id="cd19166">
    <property type="entry name" value="HemeO-bac"/>
    <property type="match status" value="1"/>
</dbReference>
<dbReference type="RefSeq" id="WP_166657573.1">
    <property type="nucleotide sequence ID" value="NZ_SOAU01000001.1"/>
</dbReference>
<reference evidence="1 2" key="1">
    <citation type="submission" date="2019-03" db="EMBL/GenBank/DDBJ databases">
        <title>Sequencing the genomes of 1000 actinobacteria strains.</title>
        <authorList>
            <person name="Klenk H.-P."/>
        </authorList>
    </citation>
    <scope>NUCLEOTIDE SEQUENCE [LARGE SCALE GENOMIC DNA]</scope>
    <source>
        <strain evidence="1 2">DSM 18936</strain>
    </source>
</reference>
<dbReference type="InterPro" id="IPR016084">
    <property type="entry name" value="Haem_Oase-like_multi-hlx"/>
</dbReference>
<gene>
    <name evidence="1" type="ORF">BDK89_2727</name>
</gene>
<comment type="caution">
    <text evidence="1">The sequence shown here is derived from an EMBL/GenBank/DDBJ whole genome shotgun (WGS) entry which is preliminary data.</text>
</comment>